<accession>A0A9Q9END9</accession>
<dbReference type="PROSITE" id="PS50181">
    <property type="entry name" value="FBOX"/>
    <property type="match status" value="1"/>
</dbReference>
<gene>
    <name evidence="2" type="ORF">Slin15195_G110250</name>
</gene>
<dbReference type="Pfam" id="PF00646">
    <property type="entry name" value="F-box"/>
    <property type="match status" value="1"/>
</dbReference>
<sequence>MALPNLPEELLLHIFTFVEPQELWLSIRGVSKLFSRIIESHLKTSAAPYFVIGVNYTLGAGAHHRWYDVRASVFLSYNSIDRENDDLAFFDKMTVHPEPYYDRAIKKWKEIAATGTDPETMWRVQLRNGNPRTCEMRFIKVPSTLAEQQSLSLQA</sequence>
<proteinExistence type="predicted"/>
<dbReference type="EMBL" id="CP099427">
    <property type="protein sequence ID" value="USW57706.1"/>
    <property type="molecule type" value="Genomic_DNA"/>
</dbReference>
<keyword evidence="3" id="KW-1185">Reference proteome</keyword>
<dbReference type="SUPFAM" id="SSF81383">
    <property type="entry name" value="F-box domain"/>
    <property type="match status" value="1"/>
</dbReference>
<name>A0A9Q9END9_9PEZI</name>
<protein>
    <submittedName>
        <fullName evidence="2">F-box domain-containing protein</fullName>
    </submittedName>
</protein>
<reference evidence="2" key="1">
    <citation type="submission" date="2022-06" db="EMBL/GenBank/DDBJ databases">
        <title>Complete genome sequences of two strains of the flax pathogen Septoria linicola.</title>
        <authorList>
            <person name="Lapalu N."/>
            <person name="Simon A."/>
            <person name="Demenou B."/>
            <person name="Paumier D."/>
            <person name="Guillot M.-P."/>
            <person name="Gout L."/>
            <person name="Valade R."/>
        </authorList>
    </citation>
    <scope>NUCLEOTIDE SEQUENCE</scope>
    <source>
        <strain evidence="2">SE15195</strain>
    </source>
</reference>
<dbReference type="AlphaFoldDB" id="A0A9Q9END9"/>
<feature type="domain" description="F-box" evidence="1">
    <location>
        <begin position="1"/>
        <end position="40"/>
    </location>
</feature>
<evidence type="ECO:0000313" key="3">
    <source>
        <dbReference type="Proteomes" id="UP001056384"/>
    </source>
</evidence>
<evidence type="ECO:0000313" key="2">
    <source>
        <dbReference type="EMBL" id="USW57706.1"/>
    </source>
</evidence>
<evidence type="ECO:0000259" key="1">
    <source>
        <dbReference type="PROSITE" id="PS50181"/>
    </source>
</evidence>
<dbReference type="Proteomes" id="UP001056384">
    <property type="component" value="Chromosome 10"/>
</dbReference>
<dbReference type="Gene3D" id="1.20.1280.50">
    <property type="match status" value="1"/>
</dbReference>
<dbReference type="InterPro" id="IPR036047">
    <property type="entry name" value="F-box-like_dom_sf"/>
</dbReference>
<organism evidence="2 3">
    <name type="scientific">Septoria linicola</name>
    <dbReference type="NCBI Taxonomy" id="215465"/>
    <lineage>
        <taxon>Eukaryota</taxon>
        <taxon>Fungi</taxon>
        <taxon>Dikarya</taxon>
        <taxon>Ascomycota</taxon>
        <taxon>Pezizomycotina</taxon>
        <taxon>Dothideomycetes</taxon>
        <taxon>Dothideomycetidae</taxon>
        <taxon>Mycosphaerellales</taxon>
        <taxon>Mycosphaerellaceae</taxon>
        <taxon>Septoria</taxon>
    </lineage>
</organism>
<dbReference type="InterPro" id="IPR001810">
    <property type="entry name" value="F-box_dom"/>
</dbReference>